<proteinExistence type="predicted"/>
<evidence type="ECO:0000313" key="2">
    <source>
        <dbReference type="Proteomes" id="UP000234752"/>
    </source>
</evidence>
<dbReference type="EMBL" id="CP025611">
    <property type="protein sequence ID" value="AUN30467.1"/>
    <property type="molecule type" value="Genomic_DNA"/>
</dbReference>
<protein>
    <submittedName>
        <fullName evidence="1">Uncharacterized protein</fullName>
    </submittedName>
</protein>
<name>A0A2K9NBL3_9PROT</name>
<reference evidence="1 2" key="1">
    <citation type="submission" date="2017-12" db="EMBL/GenBank/DDBJ databases">
        <title>Genomes of bacteria within cyanobacterial aggregates.</title>
        <authorList>
            <person name="Cai H."/>
        </authorList>
    </citation>
    <scope>NUCLEOTIDE SEQUENCE [LARGE SCALE GENOMIC DNA]</scope>
    <source>
        <strain evidence="1 2">TH16</strain>
    </source>
</reference>
<gene>
    <name evidence="1" type="ORF">C0V82_09620</name>
</gene>
<keyword evidence="2" id="KW-1185">Reference proteome</keyword>
<organism evidence="1 2">
    <name type="scientific">Niveispirillum cyanobacteriorum</name>
    <dbReference type="NCBI Taxonomy" id="1612173"/>
    <lineage>
        <taxon>Bacteria</taxon>
        <taxon>Pseudomonadati</taxon>
        <taxon>Pseudomonadota</taxon>
        <taxon>Alphaproteobacteria</taxon>
        <taxon>Rhodospirillales</taxon>
        <taxon>Azospirillaceae</taxon>
        <taxon>Niveispirillum</taxon>
    </lineage>
</organism>
<dbReference type="AlphaFoldDB" id="A0A2K9NBL3"/>
<sequence length="82" mass="8955">MENYGLPRRDPSLWGVFGMCTLLAPVAGAAALLGALIAVALGLPKDAMMVSVWGCMAVLTLPAWAWLFHLYLRGHWRLQMEG</sequence>
<accession>A0A2K9NBL3</accession>
<dbReference type="Proteomes" id="UP000234752">
    <property type="component" value="Chromosome eg_1"/>
</dbReference>
<dbReference type="KEGG" id="ncb:C0V82_09620"/>
<evidence type="ECO:0000313" key="1">
    <source>
        <dbReference type="EMBL" id="AUN30467.1"/>
    </source>
</evidence>